<dbReference type="SUPFAM" id="SSF53850">
    <property type="entry name" value="Periplasmic binding protein-like II"/>
    <property type="match status" value="1"/>
</dbReference>
<keyword evidence="2 4" id="KW-0732">Signal</keyword>
<dbReference type="AlphaFoldDB" id="A0A1G9AXQ4"/>
<organism evidence="5 6">
    <name type="scientific">Meinhardsimonia xiamenensis</name>
    <dbReference type="NCBI Taxonomy" id="990712"/>
    <lineage>
        <taxon>Bacteria</taxon>
        <taxon>Pseudomonadati</taxon>
        <taxon>Pseudomonadota</taxon>
        <taxon>Alphaproteobacteria</taxon>
        <taxon>Rhodobacterales</taxon>
        <taxon>Paracoccaceae</taxon>
        <taxon>Meinhardsimonia</taxon>
    </lineage>
</organism>
<evidence type="ECO:0000256" key="2">
    <source>
        <dbReference type="ARBA" id="ARBA00022729"/>
    </source>
</evidence>
<keyword evidence="3" id="KW-0574">Periplasm</keyword>
<dbReference type="RefSeq" id="WP_092498994.1">
    <property type="nucleotide sequence ID" value="NZ_FNFV01000002.1"/>
</dbReference>
<dbReference type="Proteomes" id="UP000199328">
    <property type="component" value="Unassembled WGS sequence"/>
</dbReference>
<comment type="subcellular location">
    <subcellularLocation>
        <location evidence="1">Periplasm</location>
    </subcellularLocation>
</comment>
<keyword evidence="6" id="KW-1185">Reference proteome</keyword>
<sequence>MKIAREFAGALAGTLAGFAMAAVTALPVFAEELKFANFTPPFHTINKSVIEKLDSELSARTGGELRVRGYHGGELGSGPVEQYVRAVQGVADIVWGLPGYTSSQFRKTMIAELPGAIPPEKPGYEALWAAYDPHLKDEFPATKPLALWTSEPNIFIMRNKVIRTPADLAGLKVRVAGATAAEVAEALGATPVQMPINQVYNALQTGLIDGVITGASTLTDFKLDEVADAITTGAPLGRIAFYTVMNLAKYESLPAEHRAAIDAVAGIPLSKSAEDAWYAAADAALDAARADARNTVVDLTPEEAAPFAEAVRGVVEAYVKSVGGEAALAAMRGE</sequence>
<dbReference type="CDD" id="cd13665">
    <property type="entry name" value="PBP2_TRAP_Dctp3_4"/>
    <property type="match status" value="1"/>
</dbReference>
<evidence type="ECO:0000256" key="3">
    <source>
        <dbReference type="ARBA" id="ARBA00022764"/>
    </source>
</evidence>
<dbReference type="GO" id="GO:0042597">
    <property type="term" value="C:periplasmic space"/>
    <property type="evidence" value="ECO:0007669"/>
    <property type="project" value="UniProtKB-SubCell"/>
</dbReference>
<evidence type="ECO:0000313" key="6">
    <source>
        <dbReference type="Proteomes" id="UP000199328"/>
    </source>
</evidence>
<evidence type="ECO:0000256" key="1">
    <source>
        <dbReference type="ARBA" id="ARBA00004418"/>
    </source>
</evidence>
<evidence type="ECO:0000256" key="4">
    <source>
        <dbReference type="SAM" id="SignalP"/>
    </source>
</evidence>
<dbReference type="Pfam" id="PF03480">
    <property type="entry name" value="DctP"/>
    <property type="match status" value="1"/>
</dbReference>
<protein>
    <submittedName>
        <fullName evidence="5">TRAP-type C4-dicarboxylate transport system, substrate-binding protein</fullName>
    </submittedName>
</protein>
<dbReference type="InterPro" id="IPR018389">
    <property type="entry name" value="DctP_fam"/>
</dbReference>
<dbReference type="EMBL" id="FNFV01000002">
    <property type="protein sequence ID" value="SDK32111.1"/>
    <property type="molecule type" value="Genomic_DNA"/>
</dbReference>
<name>A0A1G9AXQ4_9RHOB</name>
<dbReference type="GO" id="GO:0055085">
    <property type="term" value="P:transmembrane transport"/>
    <property type="evidence" value="ECO:0007669"/>
    <property type="project" value="InterPro"/>
</dbReference>
<dbReference type="Gene3D" id="3.40.190.170">
    <property type="entry name" value="Bacterial extracellular solute-binding protein, family 7"/>
    <property type="match status" value="1"/>
</dbReference>
<dbReference type="PANTHER" id="PTHR33376:SF15">
    <property type="entry name" value="BLL6794 PROTEIN"/>
    <property type="match status" value="1"/>
</dbReference>
<gene>
    <name evidence="5" type="ORF">SAMN05216257_102318</name>
</gene>
<feature type="signal peptide" evidence="4">
    <location>
        <begin position="1"/>
        <end position="21"/>
    </location>
</feature>
<dbReference type="InterPro" id="IPR038404">
    <property type="entry name" value="TRAP_DctP_sf"/>
</dbReference>
<dbReference type="STRING" id="990712.SAMN05216257_102318"/>
<accession>A0A1G9AXQ4</accession>
<proteinExistence type="predicted"/>
<dbReference type="OrthoDB" id="7822595at2"/>
<dbReference type="PANTHER" id="PTHR33376">
    <property type="match status" value="1"/>
</dbReference>
<evidence type="ECO:0000313" key="5">
    <source>
        <dbReference type="EMBL" id="SDK32111.1"/>
    </source>
</evidence>
<feature type="chain" id="PRO_5011707297" evidence="4">
    <location>
        <begin position="22"/>
        <end position="334"/>
    </location>
</feature>
<dbReference type="NCBIfam" id="NF037995">
    <property type="entry name" value="TRAP_S1"/>
    <property type="match status" value="1"/>
</dbReference>
<reference evidence="6" key="1">
    <citation type="submission" date="2016-10" db="EMBL/GenBank/DDBJ databases">
        <authorList>
            <person name="Varghese N."/>
            <person name="Submissions S."/>
        </authorList>
    </citation>
    <scope>NUCLEOTIDE SEQUENCE [LARGE SCALE GENOMIC DNA]</scope>
    <source>
        <strain evidence="6">CGMCC 1.10789</strain>
    </source>
</reference>